<dbReference type="AlphaFoldDB" id="A0A1S2LTH6"/>
<evidence type="ECO:0000313" key="2">
    <source>
        <dbReference type="Proteomes" id="UP000180098"/>
    </source>
</evidence>
<keyword evidence="2" id="KW-1185">Reference proteome</keyword>
<name>A0A1S2LTH6_9BACI</name>
<proteinExistence type="predicted"/>
<evidence type="ECO:0000313" key="1">
    <source>
        <dbReference type="EMBL" id="OIJ15666.1"/>
    </source>
</evidence>
<accession>A0A1S2LTH6</accession>
<gene>
    <name evidence="1" type="ORF">BKP35_01330</name>
</gene>
<comment type="caution">
    <text evidence="1">The sequence shown here is derived from an EMBL/GenBank/DDBJ whole genome shotgun (WGS) entry which is preliminary data.</text>
</comment>
<protein>
    <submittedName>
        <fullName evidence="1">Uncharacterized protein</fullName>
    </submittedName>
</protein>
<dbReference type="EMBL" id="MLQQ01000001">
    <property type="protein sequence ID" value="OIJ15666.1"/>
    <property type="molecule type" value="Genomic_DNA"/>
</dbReference>
<reference evidence="1 2" key="1">
    <citation type="submission" date="2016-10" db="EMBL/GenBank/DDBJ databases">
        <title>Draft genome sequences of four alkaliphilic bacteria belonging to the Anaerobacillus genus.</title>
        <authorList>
            <person name="Bassil N.M."/>
            <person name="Lloyd J.R."/>
        </authorList>
    </citation>
    <scope>NUCLEOTIDE SEQUENCE [LARGE SCALE GENOMIC DNA]</scope>
    <source>
        <strain evidence="1 2">DSM 15340</strain>
    </source>
</reference>
<sequence>MCCEKDFKKRKKRKKKVERSFDFRTVCISRKYQLDFTNVRGIEDCVPFHCCETPSCLCFKC</sequence>
<organism evidence="1 2">
    <name type="scientific">Anaerobacillus arseniciselenatis</name>
    <dbReference type="NCBI Taxonomy" id="85682"/>
    <lineage>
        <taxon>Bacteria</taxon>
        <taxon>Bacillati</taxon>
        <taxon>Bacillota</taxon>
        <taxon>Bacilli</taxon>
        <taxon>Bacillales</taxon>
        <taxon>Bacillaceae</taxon>
        <taxon>Anaerobacillus</taxon>
    </lineage>
</organism>
<dbReference type="Proteomes" id="UP000180098">
    <property type="component" value="Unassembled WGS sequence"/>
</dbReference>